<sequence length="106" mass="12342">MKLIVLIILAVINLSPKPSFKKPEVLNRQINSTKQDAFSVLNRNCNFCHSNKKGRTVFTLKNMNDFAKAIEYQVFLKKKMPKGRKNKLTLTEEKMLRTWIDSLNKT</sequence>
<protein>
    <recommendedName>
        <fullName evidence="2">Haem-binding domain-containing protein</fullName>
    </recommendedName>
</protein>
<accession>A0A0F9V3U3</accession>
<proteinExistence type="predicted"/>
<organism evidence="1">
    <name type="scientific">marine sediment metagenome</name>
    <dbReference type="NCBI Taxonomy" id="412755"/>
    <lineage>
        <taxon>unclassified sequences</taxon>
        <taxon>metagenomes</taxon>
        <taxon>ecological metagenomes</taxon>
    </lineage>
</organism>
<name>A0A0F9V3U3_9ZZZZ</name>
<dbReference type="EMBL" id="LAZR01000044">
    <property type="protein sequence ID" value="KKN99905.1"/>
    <property type="molecule type" value="Genomic_DNA"/>
</dbReference>
<gene>
    <name evidence="1" type="ORF">LCGC14_0133260</name>
</gene>
<evidence type="ECO:0000313" key="1">
    <source>
        <dbReference type="EMBL" id="KKN99905.1"/>
    </source>
</evidence>
<reference evidence="1" key="1">
    <citation type="journal article" date="2015" name="Nature">
        <title>Complex archaea that bridge the gap between prokaryotes and eukaryotes.</title>
        <authorList>
            <person name="Spang A."/>
            <person name="Saw J.H."/>
            <person name="Jorgensen S.L."/>
            <person name="Zaremba-Niedzwiedzka K."/>
            <person name="Martijn J."/>
            <person name="Lind A.E."/>
            <person name="van Eijk R."/>
            <person name="Schleper C."/>
            <person name="Guy L."/>
            <person name="Ettema T.J."/>
        </authorList>
    </citation>
    <scope>NUCLEOTIDE SEQUENCE</scope>
</reference>
<dbReference type="AlphaFoldDB" id="A0A0F9V3U3"/>
<evidence type="ECO:0008006" key="2">
    <source>
        <dbReference type="Google" id="ProtNLM"/>
    </source>
</evidence>
<comment type="caution">
    <text evidence="1">The sequence shown here is derived from an EMBL/GenBank/DDBJ whole genome shotgun (WGS) entry which is preliminary data.</text>
</comment>